<protein>
    <submittedName>
        <fullName evidence="1">Uncharacterized protein</fullName>
    </submittedName>
</protein>
<gene>
    <name evidence="1" type="ORF">chiPu_0030942</name>
</gene>
<proteinExistence type="predicted"/>
<dbReference type="Proteomes" id="UP000287033">
    <property type="component" value="Unassembled WGS sequence"/>
</dbReference>
<dbReference type="EMBL" id="BEZZ01196974">
    <property type="protein sequence ID" value="GCC46745.1"/>
    <property type="molecule type" value="Genomic_DNA"/>
</dbReference>
<comment type="caution">
    <text evidence="1">The sequence shown here is derived from an EMBL/GenBank/DDBJ whole genome shotgun (WGS) entry which is preliminary data.</text>
</comment>
<evidence type="ECO:0000313" key="2">
    <source>
        <dbReference type="Proteomes" id="UP000287033"/>
    </source>
</evidence>
<organism evidence="1 2">
    <name type="scientific">Chiloscyllium punctatum</name>
    <name type="common">Brownbanded bambooshark</name>
    <name type="synonym">Hemiscyllium punctatum</name>
    <dbReference type="NCBI Taxonomy" id="137246"/>
    <lineage>
        <taxon>Eukaryota</taxon>
        <taxon>Metazoa</taxon>
        <taxon>Chordata</taxon>
        <taxon>Craniata</taxon>
        <taxon>Vertebrata</taxon>
        <taxon>Chondrichthyes</taxon>
        <taxon>Elasmobranchii</taxon>
        <taxon>Galeomorphii</taxon>
        <taxon>Galeoidea</taxon>
        <taxon>Orectolobiformes</taxon>
        <taxon>Hemiscylliidae</taxon>
        <taxon>Chiloscyllium</taxon>
    </lineage>
</organism>
<accession>A0A401TVQ1</accession>
<keyword evidence="2" id="KW-1185">Reference proteome</keyword>
<reference evidence="1 2" key="1">
    <citation type="journal article" date="2018" name="Nat. Ecol. Evol.">
        <title>Shark genomes provide insights into elasmobranch evolution and the origin of vertebrates.</title>
        <authorList>
            <person name="Hara Y"/>
            <person name="Yamaguchi K"/>
            <person name="Onimaru K"/>
            <person name="Kadota M"/>
            <person name="Koyanagi M"/>
            <person name="Keeley SD"/>
            <person name="Tatsumi K"/>
            <person name="Tanaka K"/>
            <person name="Motone F"/>
            <person name="Kageyama Y"/>
            <person name="Nozu R"/>
            <person name="Adachi N"/>
            <person name="Nishimura O"/>
            <person name="Nakagawa R"/>
            <person name="Tanegashima C"/>
            <person name="Kiyatake I"/>
            <person name="Matsumoto R"/>
            <person name="Murakumo K"/>
            <person name="Nishida K"/>
            <person name="Terakita A"/>
            <person name="Kuratani S"/>
            <person name="Sato K"/>
            <person name="Hyodo S Kuraku.S."/>
        </authorList>
    </citation>
    <scope>NUCLEOTIDE SEQUENCE [LARGE SCALE GENOMIC DNA]</scope>
</reference>
<feature type="non-terminal residue" evidence="1">
    <location>
        <position position="53"/>
    </location>
</feature>
<evidence type="ECO:0000313" key="1">
    <source>
        <dbReference type="EMBL" id="GCC46745.1"/>
    </source>
</evidence>
<sequence length="53" mass="5921">MRMTARVSKALRIFLGVRRNFASAPFHGPMKNLGGPEGNWSSCQSEPAIVEMW</sequence>
<name>A0A401TVQ1_CHIPU</name>
<dbReference type="AlphaFoldDB" id="A0A401TVQ1"/>